<reference evidence="2" key="1">
    <citation type="journal article" date="2023" name="Nat. Commun.">
        <title>Diploid and tetraploid genomes of Acorus and the evolution of monocots.</title>
        <authorList>
            <person name="Ma L."/>
            <person name="Liu K.W."/>
            <person name="Li Z."/>
            <person name="Hsiao Y.Y."/>
            <person name="Qi Y."/>
            <person name="Fu T."/>
            <person name="Tang G.D."/>
            <person name="Zhang D."/>
            <person name="Sun W.H."/>
            <person name="Liu D.K."/>
            <person name="Li Y."/>
            <person name="Chen G.Z."/>
            <person name="Liu X.D."/>
            <person name="Liao X.Y."/>
            <person name="Jiang Y.T."/>
            <person name="Yu X."/>
            <person name="Hao Y."/>
            <person name="Huang J."/>
            <person name="Zhao X.W."/>
            <person name="Ke S."/>
            <person name="Chen Y.Y."/>
            <person name="Wu W.L."/>
            <person name="Hsu J.L."/>
            <person name="Lin Y.F."/>
            <person name="Huang M.D."/>
            <person name="Li C.Y."/>
            <person name="Huang L."/>
            <person name="Wang Z.W."/>
            <person name="Zhao X."/>
            <person name="Zhong W.Y."/>
            <person name="Peng D.H."/>
            <person name="Ahmad S."/>
            <person name="Lan S."/>
            <person name="Zhang J.S."/>
            <person name="Tsai W.C."/>
            <person name="Van de Peer Y."/>
            <person name="Liu Z.J."/>
        </authorList>
    </citation>
    <scope>NUCLEOTIDE SEQUENCE</scope>
    <source>
        <strain evidence="2">CP</strain>
    </source>
</reference>
<feature type="compositionally biased region" description="Polar residues" evidence="1">
    <location>
        <begin position="1"/>
        <end position="10"/>
    </location>
</feature>
<evidence type="ECO:0000313" key="2">
    <source>
        <dbReference type="EMBL" id="KAK1287270.1"/>
    </source>
</evidence>
<protein>
    <submittedName>
        <fullName evidence="2">Uncharacterized protein</fullName>
    </submittedName>
</protein>
<feature type="compositionally biased region" description="Basic and acidic residues" evidence="1">
    <location>
        <begin position="38"/>
        <end position="48"/>
    </location>
</feature>
<dbReference type="EMBL" id="JAUJYO010000019">
    <property type="protein sequence ID" value="KAK1287270.1"/>
    <property type="molecule type" value="Genomic_DNA"/>
</dbReference>
<feature type="region of interest" description="Disordered" evidence="1">
    <location>
        <begin position="1"/>
        <end position="48"/>
    </location>
</feature>
<feature type="compositionally biased region" description="Polar residues" evidence="1">
    <location>
        <begin position="26"/>
        <end position="35"/>
    </location>
</feature>
<comment type="caution">
    <text evidence="2">The sequence shown here is derived from an EMBL/GenBank/DDBJ whole genome shotgun (WGS) entry which is preliminary data.</text>
</comment>
<feature type="region of interest" description="Disordered" evidence="1">
    <location>
        <begin position="87"/>
        <end position="112"/>
    </location>
</feature>
<feature type="compositionally biased region" description="Basic and acidic residues" evidence="1">
    <location>
        <begin position="87"/>
        <end position="96"/>
    </location>
</feature>
<proteinExistence type="predicted"/>
<organism evidence="2 3">
    <name type="scientific">Acorus calamus</name>
    <name type="common">Sweet flag</name>
    <dbReference type="NCBI Taxonomy" id="4465"/>
    <lineage>
        <taxon>Eukaryota</taxon>
        <taxon>Viridiplantae</taxon>
        <taxon>Streptophyta</taxon>
        <taxon>Embryophyta</taxon>
        <taxon>Tracheophyta</taxon>
        <taxon>Spermatophyta</taxon>
        <taxon>Magnoliopsida</taxon>
        <taxon>Liliopsida</taxon>
        <taxon>Acoraceae</taxon>
        <taxon>Acorus</taxon>
    </lineage>
</organism>
<evidence type="ECO:0000256" key="1">
    <source>
        <dbReference type="SAM" id="MobiDB-lite"/>
    </source>
</evidence>
<dbReference type="Proteomes" id="UP001180020">
    <property type="component" value="Unassembled WGS sequence"/>
</dbReference>
<accession>A0AAV9CF40</accession>
<name>A0AAV9CF40_ACOCL</name>
<sequence>MHTAATVGTTTPPPPPPPPPPQQQQKQTGCPSPTNGPLDRDKADDLKRFLMGFPKVKPAWRSGNRISSSNQGLQRLYKSDATKHPIKIDTENKLESIPEFPVSQKESEGSNSNLPLIDDDDDFCPTCLDDNDLCLSQAILSFMQDLRTHHALQHGTSL</sequence>
<feature type="compositionally biased region" description="Pro residues" evidence="1">
    <location>
        <begin position="11"/>
        <end position="22"/>
    </location>
</feature>
<keyword evidence="3" id="KW-1185">Reference proteome</keyword>
<dbReference type="AlphaFoldDB" id="A0AAV9CF40"/>
<evidence type="ECO:0000313" key="3">
    <source>
        <dbReference type="Proteomes" id="UP001180020"/>
    </source>
</evidence>
<gene>
    <name evidence="2" type="ORF">QJS10_CPB19g01325</name>
</gene>
<reference evidence="2" key="2">
    <citation type="submission" date="2023-06" db="EMBL/GenBank/DDBJ databases">
        <authorList>
            <person name="Ma L."/>
            <person name="Liu K.-W."/>
            <person name="Li Z."/>
            <person name="Hsiao Y.-Y."/>
            <person name="Qi Y."/>
            <person name="Fu T."/>
            <person name="Tang G."/>
            <person name="Zhang D."/>
            <person name="Sun W.-H."/>
            <person name="Liu D.-K."/>
            <person name="Li Y."/>
            <person name="Chen G.-Z."/>
            <person name="Liu X.-D."/>
            <person name="Liao X.-Y."/>
            <person name="Jiang Y.-T."/>
            <person name="Yu X."/>
            <person name="Hao Y."/>
            <person name="Huang J."/>
            <person name="Zhao X.-W."/>
            <person name="Ke S."/>
            <person name="Chen Y.-Y."/>
            <person name="Wu W.-L."/>
            <person name="Hsu J.-L."/>
            <person name="Lin Y.-F."/>
            <person name="Huang M.-D."/>
            <person name="Li C.-Y."/>
            <person name="Huang L."/>
            <person name="Wang Z.-W."/>
            <person name="Zhao X."/>
            <person name="Zhong W.-Y."/>
            <person name="Peng D.-H."/>
            <person name="Ahmad S."/>
            <person name="Lan S."/>
            <person name="Zhang J.-S."/>
            <person name="Tsai W.-C."/>
            <person name="Van De Peer Y."/>
            <person name="Liu Z.-J."/>
        </authorList>
    </citation>
    <scope>NUCLEOTIDE SEQUENCE</scope>
    <source>
        <strain evidence="2">CP</strain>
        <tissue evidence="2">Leaves</tissue>
    </source>
</reference>